<comment type="function">
    <text evidence="2">Catalyzes the reversible cyclization of carbamoyl aspartate to dihydroorotate.</text>
</comment>
<keyword evidence="6" id="KW-0665">Pyrimidine biosynthesis</keyword>
<reference evidence="8" key="1">
    <citation type="submission" date="2021-04" db="EMBL/GenBank/DDBJ databases">
        <title>Sinoanaerobacter chloroacetimidivorans sp. nov., an obligate anaerobic bacterium isolated from anaerobic sludge.</title>
        <authorList>
            <person name="Bao Y."/>
        </authorList>
    </citation>
    <scope>NUCLEOTIDE SEQUENCE</scope>
    <source>
        <strain evidence="8">BAD-6</strain>
    </source>
</reference>
<dbReference type="GO" id="GO:0046872">
    <property type="term" value="F:metal ion binding"/>
    <property type="evidence" value="ECO:0007669"/>
    <property type="project" value="UniProtKB-KW"/>
</dbReference>
<dbReference type="CDD" id="cd01317">
    <property type="entry name" value="DHOase_IIa"/>
    <property type="match status" value="1"/>
</dbReference>
<comment type="cofactor">
    <cofactor evidence="1">
        <name>Zn(2+)</name>
        <dbReference type="ChEBI" id="CHEBI:29105"/>
    </cofactor>
</comment>
<evidence type="ECO:0000256" key="1">
    <source>
        <dbReference type="ARBA" id="ARBA00001947"/>
    </source>
</evidence>
<dbReference type="SUPFAM" id="SSF51556">
    <property type="entry name" value="Metallo-dependent hydrolases"/>
    <property type="match status" value="1"/>
</dbReference>
<dbReference type="SUPFAM" id="SSF51338">
    <property type="entry name" value="Composite domain of metallo-dependent hydrolases"/>
    <property type="match status" value="1"/>
</dbReference>
<dbReference type="InterPro" id="IPR006680">
    <property type="entry name" value="Amidohydro-rel"/>
</dbReference>
<dbReference type="EMBL" id="JAGSND010000008">
    <property type="protein sequence ID" value="MBR0598783.1"/>
    <property type="molecule type" value="Genomic_DNA"/>
</dbReference>
<evidence type="ECO:0000313" key="8">
    <source>
        <dbReference type="EMBL" id="MBR0598783.1"/>
    </source>
</evidence>
<evidence type="ECO:0000256" key="6">
    <source>
        <dbReference type="ARBA" id="ARBA00022975"/>
    </source>
</evidence>
<comment type="similarity">
    <text evidence="3">Belongs to the metallo-dependent hydrolases superfamily. DHOase family. Class I DHOase subfamily.</text>
</comment>
<dbReference type="GO" id="GO:0004038">
    <property type="term" value="F:allantoinase activity"/>
    <property type="evidence" value="ECO:0007669"/>
    <property type="project" value="TreeGrafter"/>
</dbReference>
<dbReference type="GO" id="GO:0004151">
    <property type="term" value="F:dihydroorotase activity"/>
    <property type="evidence" value="ECO:0007669"/>
    <property type="project" value="InterPro"/>
</dbReference>
<name>A0A8J7W3N6_9FIRM</name>
<proteinExistence type="inferred from homology"/>
<dbReference type="GO" id="GO:0005737">
    <property type="term" value="C:cytoplasm"/>
    <property type="evidence" value="ECO:0007669"/>
    <property type="project" value="TreeGrafter"/>
</dbReference>
<dbReference type="PANTHER" id="PTHR43668:SF2">
    <property type="entry name" value="ALLANTOINASE"/>
    <property type="match status" value="1"/>
</dbReference>
<protein>
    <submittedName>
        <fullName evidence="8">Dihydroorotase</fullName>
    </submittedName>
</protein>
<dbReference type="InterPro" id="IPR032466">
    <property type="entry name" value="Metal_Hydrolase"/>
</dbReference>
<dbReference type="RefSeq" id="WP_227018910.1">
    <property type="nucleotide sequence ID" value="NZ_JAGSND010000008.1"/>
</dbReference>
<evidence type="ECO:0000256" key="2">
    <source>
        <dbReference type="ARBA" id="ARBA00002368"/>
    </source>
</evidence>
<gene>
    <name evidence="8" type="ORF">KCX82_12905</name>
</gene>
<dbReference type="PROSITE" id="PS00482">
    <property type="entry name" value="DIHYDROOROTASE_1"/>
    <property type="match status" value="1"/>
</dbReference>
<evidence type="ECO:0000313" key="9">
    <source>
        <dbReference type="Proteomes" id="UP000675664"/>
    </source>
</evidence>
<dbReference type="InterPro" id="IPR011059">
    <property type="entry name" value="Metal-dep_hydrolase_composite"/>
</dbReference>
<feature type="domain" description="Amidohydrolase-related" evidence="7">
    <location>
        <begin position="60"/>
        <end position="411"/>
    </location>
</feature>
<dbReference type="Pfam" id="PF01979">
    <property type="entry name" value="Amidohydro_1"/>
    <property type="match status" value="1"/>
</dbReference>
<keyword evidence="5" id="KW-0378">Hydrolase</keyword>
<evidence type="ECO:0000259" key="7">
    <source>
        <dbReference type="Pfam" id="PF01979"/>
    </source>
</evidence>
<dbReference type="Gene3D" id="3.20.20.140">
    <property type="entry name" value="Metal-dependent hydrolases"/>
    <property type="match status" value="2"/>
</dbReference>
<dbReference type="PROSITE" id="PS00483">
    <property type="entry name" value="DIHYDROOROTASE_2"/>
    <property type="match status" value="1"/>
</dbReference>
<organism evidence="8 9">
    <name type="scientific">Sinanaerobacter chloroacetimidivorans</name>
    <dbReference type="NCBI Taxonomy" id="2818044"/>
    <lineage>
        <taxon>Bacteria</taxon>
        <taxon>Bacillati</taxon>
        <taxon>Bacillota</taxon>
        <taxon>Clostridia</taxon>
        <taxon>Peptostreptococcales</taxon>
        <taxon>Anaerovoracaceae</taxon>
        <taxon>Sinanaerobacter</taxon>
    </lineage>
</organism>
<dbReference type="Proteomes" id="UP000675664">
    <property type="component" value="Unassembled WGS sequence"/>
</dbReference>
<reference evidence="8" key="2">
    <citation type="submission" date="2021-04" db="EMBL/GenBank/DDBJ databases">
        <authorList>
            <person name="Liu J."/>
        </authorList>
    </citation>
    <scope>NUCLEOTIDE SEQUENCE</scope>
    <source>
        <strain evidence="8">BAD-6</strain>
    </source>
</reference>
<dbReference type="InterPro" id="IPR004722">
    <property type="entry name" value="DHOase"/>
</dbReference>
<dbReference type="GO" id="GO:0006145">
    <property type="term" value="P:purine nucleobase catabolic process"/>
    <property type="evidence" value="ECO:0007669"/>
    <property type="project" value="TreeGrafter"/>
</dbReference>
<sequence>MKLYISNGFIVDPSSNRQGIGTLVIEDGIISEILMQEGLSELNFQIDHQVDQWVDAEGKWVVPGLIDLHVHLREPGFEYKEDIASGCRSAARGGITTLCCMPNTKPAIDREEVVKFLYKRAKRANGVQILGVGAITKGQAGKELADYEGMLNCKTTDSTLFGKGICALSEDGKTVEDADLMREAMQEAKKYGLPIFSHAEPEAEIVERDLKLAAETGCRLHFCHISKKESVALIREAKKSNGNITAETAPHYFTMDESMTGRDPNKKMNPPLREKENVAAILEGIKDGTLDIIATDHAPHHSREKELPFEEAPFGVVGLETSFSVSYTALVKSGILTPLELMRRMSTKPAEIVGIERGSLQPGKAADLAMIDVNREYEIKPEDFLSKGRNSAFIGKKVFGRIACTIIGGRILWKEESND</sequence>
<keyword evidence="9" id="KW-1185">Reference proteome</keyword>
<keyword evidence="4" id="KW-0479">Metal-binding</keyword>
<dbReference type="AlphaFoldDB" id="A0A8J7W3N6"/>
<evidence type="ECO:0000256" key="4">
    <source>
        <dbReference type="ARBA" id="ARBA00022723"/>
    </source>
</evidence>
<dbReference type="InterPro" id="IPR050138">
    <property type="entry name" value="DHOase/Allantoinase_Hydrolase"/>
</dbReference>
<dbReference type="GO" id="GO:0006221">
    <property type="term" value="P:pyrimidine nucleotide biosynthetic process"/>
    <property type="evidence" value="ECO:0007669"/>
    <property type="project" value="UniProtKB-KW"/>
</dbReference>
<evidence type="ECO:0000256" key="5">
    <source>
        <dbReference type="ARBA" id="ARBA00022801"/>
    </source>
</evidence>
<dbReference type="PANTHER" id="PTHR43668">
    <property type="entry name" value="ALLANTOINASE"/>
    <property type="match status" value="1"/>
</dbReference>
<accession>A0A8J7W3N6</accession>
<evidence type="ECO:0000256" key="3">
    <source>
        <dbReference type="ARBA" id="ARBA00010286"/>
    </source>
</evidence>
<comment type="caution">
    <text evidence="8">The sequence shown here is derived from an EMBL/GenBank/DDBJ whole genome shotgun (WGS) entry which is preliminary data.</text>
</comment>
<dbReference type="InterPro" id="IPR002195">
    <property type="entry name" value="Dihydroorotase_CS"/>
</dbReference>